<dbReference type="InterPro" id="IPR002467">
    <property type="entry name" value="Pept_M24A_MAP1"/>
</dbReference>
<dbReference type="EMBL" id="MHKE01000008">
    <property type="protein sequence ID" value="OGY84388.1"/>
    <property type="molecule type" value="Genomic_DNA"/>
</dbReference>
<dbReference type="STRING" id="1798543.A2898_00265"/>
<name>A0A1G2B5C0_9BACT</name>
<evidence type="ECO:0000256" key="4">
    <source>
        <dbReference type="ARBA" id="ARBA00022723"/>
    </source>
</evidence>
<evidence type="ECO:0000313" key="10">
    <source>
        <dbReference type="Proteomes" id="UP000179164"/>
    </source>
</evidence>
<comment type="similarity">
    <text evidence="6">Belongs to the peptidase M24A family. Methionine aminopeptidase type 1 subfamily.</text>
</comment>
<dbReference type="CDD" id="cd01086">
    <property type="entry name" value="MetAP1"/>
    <property type="match status" value="1"/>
</dbReference>
<dbReference type="Gene3D" id="3.90.230.10">
    <property type="entry name" value="Creatinase/methionine aminopeptidase superfamily"/>
    <property type="match status" value="1"/>
</dbReference>
<keyword evidence="5 6" id="KW-0378">Hydrolase</keyword>
<sequence>MIVVKSPHEIDLMRKGGSILAMVLHEVVAKAQSGVALTDLDAFAEQRLRSSGGEPAFKNYHGYPASLCISVNNEVVHGIPRAGRVLAEGDIVGFDLGLRYRGFCTDMAQTVGIGKISKLGERLIIVTQKSLQEGLEAVKAGNRIGDIGSRVQAYVEKNDFQVVRSLVGHGVGRDIHEDPAVPNFGEKGTGEKLVPGMTLAIEPMVTVGDYAVRVLDDKWTVVTEDGSLSAHVERTIVVTEKGYELITPW</sequence>
<dbReference type="GO" id="GO:0006508">
    <property type="term" value="P:proteolysis"/>
    <property type="evidence" value="ECO:0007669"/>
    <property type="project" value="UniProtKB-KW"/>
</dbReference>
<feature type="binding site" evidence="6">
    <location>
        <position position="202"/>
    </location>
    <ligand>
        <name>a divalent metal cation</name>
        <dbReference type="ChEBI" id="CHEBI:60240"/>
        <label>2</label>
        <note>catalytic</note>
    </ligand>
</feature>
<feature type="binding site" evidence="6">
    <location>
        <position position="233"/>
    </location>
    <ligand>
        <name>a divalent metal cation</name>
        <dbReference type="ChEBI" id="CHEBI:60240"/>
        <label>1</label>
    </ligand>
</feature>
<accession>A0A1G2B5C0</accession>
<evidence type="ECO:0000256" key="6">
    <source>
        <dbReference type="HAMAP-Rule" id="MF_01974"/>
    </source>
</evidence>
<feature type="binding site" evidence="6">
    <location>
        <position position="77"/>
    </location>
    <ligand>
        <name>substrate</name>
    </ligand>
</feature>
<dbReference type="PANTHER" id="PTHR43330:SF27">
    <property type="entry name" value="METHIONINE AMINOPEPTIDASE"/>
    <property type="match status" value="1"/>
</dbReference>
<feature type="domain" description="Peptidase M24" evidence="8">
    <location>
        <begin position="12"/>
        <end position="240"/>
    </location>
</feature>
<dbReference type="SUPFAM" id="SSF55920">
    <property type="entry name" value="Creatinase/aminopeptidase"/>
    <property type="match status" value="1"/>
</dbReference>
<evidence type="ECO:0000256" key="1">
    <source>
        <dbReference type="ARBA" id="ARBA00002521"/>
    </source>
</evidence>
<evidence type="ECO:0000259" key="8">
    <source>
        <dbReference type="Pfam" id="PF00557"/>
    </source>
</evidence>
<dbReference type="GO" id="GO:0046872">
    <property type="term" value="F:metal ion binding"/>
    <property type="evidence" value="ECO:0007669"/>
    <property type="project" value="UniProtKB-UniRule"/>
</dbReference>
<evidence type="ECO:0000256" key="7">
    <source>
        <dbReference type="RuleBase" id="RU003653"/>
    </source>
</evidence>
<feature type="binding site" evidence="6">
    <location>
        <position position="176"/>
    </location>
    <ligand>
        <name>substrate</name>
    </ligand>
</feature>
<protein>
    <recommendedName>
        <fullName evidence="6 7">Methionine aminopeptidase</fullName>
        <shortName evidence="6">MAP</shortName>
        <shortName evidence="6">MetAP</shortName>
        <ecNumber evidence="6 7">3.4.11.18</ecNumber>
    </recommendedName>
    <alternativeName>
        <fullName evidence="6">Peptidase M</fullName>
    </alternativeName>
</protein>
<comment type="cofactor">
    <cofactor evidence="6">
        <name>Co(2+)</name>
        <dbReference type="ChEBI" id="CHEBI:48828"/>
    </cofactor>
    <cofactor evidence="6">
        <name>Zn(2+)</name>
        <dbReference type="ChEBI" id="CHEBI:29105"/>
    </cofactor>
    <cofactor evidence="6">
        <name>Mn(2+)</name>
        <dbReference type="ChEBI" id="CHEBI:29035"/>
    </cofactor>
    <cofactor evidence="6">
        <name>Fe(2+)</name>
        <dbReference type="ChEBI" id="CHEBI:29033"/>
    </cofactor>
    <text evidence="6">Binds 2 divalent metal cations per subunit. Has a high-affinity and a low affinity metal-binding site. The true nature of the physiological cofactor is under debate. The enzyme is active with cobalt, zinc, manganese or divalent iron ions. Most likely, methionine aminopeptidases function as mononuclear Fe(2+)-metalloproteases under physiological conditions, and the catalytically relevant metal-binding site has been assigned to the histidine-containing high-affinity site.</text>
</comment>
<feature type="binding site" evidence="6">
    <location>
        <position position="106"/>
    </location>
    <ligand>
        <name>a divalent metal cation</name>
        <dbReference type="ChEBI" id="CHEBI:60240"/>
        <label>1</label>
    </ligand>
</feature>
<feature type="binding site" evidence="6">
    <location>
        <position position="95"/>
    </location>
    <ligand>
        <name>a divalent metal cation</name>
        <dbReference type="ChEBI" id="CHEBI:60240"/>
        <label>1</label>
    </ligand>
</feature>
<dbReference type="PANTHER" id="PTHR43330">
    <property type="entry name" value="METHIONINE AMINOPEPTIDASE"/>
    <property type="match status" value="1"/>
</dbReference>
<dbReference type="Proteomes" id="UP000179164">
    <property type="component" value="Unassembled WGS sequence"/>
</dbReference>
<comment type="catalytic activity">
    <reaction evidence="6 7">
        <text>Release of N-terminal amino acids, preferentially methionine, from peptides and arylamides.</text>
        <dbReference type="EC" id="3.4.11.18"/>
    </reaction>
</comment>
<dbReference type="InterPro" id="IPR000994">
    <property type="entry name" value="Pept_M24"/>
</dbReference>
<evidence type="ECO:0000256" key="3">
    <source>
        <dbReference type="ARBA" id="ARBA00022670"/>
    </source>
</evidence>
<gene>
    <name evidence="6" type="primary">map</name>
    <name evidence="9" type="ORF">A2898_00265</name>
</gene>
<feature type="binding site" evidence="6">
    <location>
        <position position="233"/>
    </location>
    <ligand>
        <name>a divalent metal cation</name>
        <dbReference type="ChEBI" id="CHEBI:60240"/>
        <label>2</label>
        <note>catalytic</note>
    </ligand>
</feature>
<feature type="binding site" evidence="6">
    <location>
        <position position="169"/>
    </location>
    <ligand>
        <name>a divalent metal cation</name>
        <dbReference type="ChEBI" id="CHEBI:60240"/>
        <label>2</label>
        <note>catalytic</note>
    </ligand>
</feature>
<dbReference type="InterPro" id="IPR001714">
    <property type="entry name" value="Pept_M24_MAP"/>
</dbReference>
<comment type="function">
    <text evidence="1 6">Removes the N-terminal methionine from nascent proteins. The N-terminal methionine is often cleaved when the second residue in the primary sequence is small and uncharged (Met-Ala-, Cys, Gly, Pro, Ser, Thr, or Val). Requires deformylation of the N(alpha)-formylated initiator methionine before it can be hydrolyzed.</text>
</comment>
<dbReference type="PRINTS" id="PR00599">
    <property type="entry name" value="MAPEPTIDASE"/>
</dbReference>
<comment type="caution">
    <text evidence="9">The sequence shown here is derived from an EMBL/GenBank/DDBJ whole genome shotgun (WGS) entry which is preliminary data.</text>
</comment>
<evidence type="ECO:0000256" key="5">
    <source>
        <dbReference type="ARBA" id="ARBA00022801"/>
    </source>
</evidence>
<dbReference type="GO" id="GO:0005829">
    <property type="term" value="C:cytosol"/>
    <property type="evidence" value="ECO:0007669"/>
    <property type="project" value="TreeGrafter"/>
</dbReference>
<reference evidence="9 10" key="1">
    <citation type="journal article" date="2016" name="Nat. Commun.">
        <title>Thousands of microbial genomes shed light on interconnected biogeochemical processes in an aquifer system.</title>
        <authorList>
            <person name="Anantharaman K."/>
            <person name="Brown C.T."/>
            <person name="Hug L.A."/>
            <person name="Sharon I."/>
            <person name="Castelle C.J."/>
            <person name="Probst A.J."/>
            <person name="Thomas B.C."/>
            <person name="Singh A."/>
            <person name="Wilkins M.J."/>
            <person name="Karaoz U."/>
            <person name="Brodie E.L."/>
            <person name="Williams K.H."/>
            <person name="Hubbard S.S."/>
            <person name="Banfield J.F."/>
        </authorList>
    </citation>
    <scope>NUCLEOTIDE SEQUENCE [LARGE SCALE GENOMIC DNA]</scope>
</reference>
<dbReference type="GO" id="GO:0004239">
    <property type="term" value="F:initiator methionyl aminopeptidase activity"/>
    <property type="evidence" value="ECO:0007669"/>
    <property type="project" value="UniProtKB-UniRule"/>
</dbReference>
<dbReference type="EC" id="3.4.11.18" evidence="6 7"/>
<organism evidence="9 10">
    <name type="scientific">Candidatus Kerfeldbacteria bacterium RIFCSPLOWO2_01_FULL_48_11</name>
    <dbReference type="NCBI Taxonomy" id="1798543"/>
    <lineage>
        <taxon>Bacteria</taxon>
        <taxon>Candidatus Kerfeldiibacteriota</taxon>
    </lineage>
</organism>
<keyword evidence="4 6" id="KW-0479">Metal-binding</keyword>
<comment type="subunit">
    <text evidence="6">Monomer.</text>
</comment>
<dbReference type="AlphaFoldDB" id="A0A1G2B5C0"/>
<dbReference type="GO" id="GO:0070006">
    <property type="term" value="F:metalloaminopeptidase activity"/>
    <property type="evidence" value="ECO:0007669"/>
    <property type="project" value="UniProtKB-UniRule"/>
</dbReference>
<dbReference type="Pfam" id="PF00557">
    <property type="entry name" value="Peptidase_M24"/>
    <property type="match status" value="1"/>
</dbReference>
<evidence type="ECO:0000256" key="2">
    <source>
        <dbReference type="ARBA" id="ARBA00022438"/>
    </source>
</evidence>
<keyword evidence="3 6" id="KW-0645">Protease</keyword>
<evidence type="ECO:0000313" key="9">
    <source>
        <dbReference type="EMBL" id="OGY84388.1"/>
    </source>
</evidence>
<dbReference type="InterPro" id="IPR036005">
    <property type="entry name" value="Creatinase/aminopeptidase-like"/>
</dbReference>
<proteinExistence type="inferred from homology"/>
<dbReference type="HAMAP" id="MF_01974">
    <property type="entry name" value="MetAP_1"/>
    <property type="match status" value="1"/>
</dbReference>
<feature type="binding site" evidence="6">
    <location>
        <position position="106"/>
    </location>
    <ligand>
        <name>a divalent metal cation</name>
        <dbReference type="ChEBI" id="CHEBI:60240"/>
        <label>2</label>
        <note>catalytic</note>
    </ligand>
</feature>
<dbReference type="NCBIfam" id="TIGR00500">
    <property type="entry name" value="met_pdase_I"/>
    <property type="match status" value="1"/>
</dbReference>
<keyword evidence="2 6" id="KW-0031">Aminopeptidase</keyword>